<accession>A0A242KCK5</accession>
<dbReference type="AlphaFoldDB" id="A0A242KCK5"/>
<dbReference type="RefSeq" id="WP_086347833.1">
    <property type="nucleotide sequence ID" value="NZ_CP147247.1"/>
</dbReference>
<dbReference type="EMBL" id="CP147247">
    <property type="protein sequence ID" value="WYJ88968.1"/>
    <property type="molecule type" value="Genomic_DNA"/>
</dbReference>
<dbReference type="SUPFAM" id="SSF53474">
    <property type="entry name" value="alpha/beta-Hydrolases"/>
    <property type="match status" value="1"/>
</dbReference>
<dbReference type="InterPro" id="IPR050300">
    <property type="entry name" value="GDXG_lipolytic_enzyme"/>
</dbReference>
<feature type="domain" description="BD-FAE-like" evidence="2">
    <location>
        <begin position="50"/>
        <end position="243"/>
    </location>
</feature>
<proteinExistence type="predicted"/>
<dbReference type="PANTHER" id="PTHR48081">
    <property type="entry name" value="AB HYDROLASE SUPERFAMILY PROTEIN C4A8.06C"/>
    <property type="match status" value="1"/>
</dbReference>
<evidence type="ECO:0000313" key="5">
    <source>
        <dbReference type="Proteomes" id="UP000195141"/>
    </source>
</evidence>
<dbReference type="InterPro" id="IPR049492">
    <property type="entry name" value="BD-FAE-like_dom"/>
</dbReference>
<name>A0A242KCK5_9ENTE</name>
<dbReference type="Pfam" id="PF20434">
    <property type="entry name" value="BD-FAE"/>
    <property type="match status" value="1"/>
</dbReference>
<reference evidence="3" key="1">
    <citation type="submission" date="2017-05" db="EMBL/GenBank/DDBJ databases">
        <title>The Genome Sequence of Enterococcus sp. 9E7_DIV0242.</title>
        <authorList>
            <consortium name="The Broad Institute Genomics Platform"/>
            <consortium name="The Broad Institute Genomic Center for Infectious Diseases"/>
            <person name="Earl A."/>
            <person name="Manson A."/>
            <person name="Schwartman J."/>
            <person name="Gilmore M."/>
            <person name="Abouelleil A."/>
            <person name="Cao P."/>
            <person name="Chapman S."/>
            <person name="Cusick C."/>
            <person name="Shea T."/>
            <person name="Young S."/>
            <person name="Neafsey D."/>
            <person name="Nusbaum C."/>
            <person name="Birren B."/>
        </authorList>
    </citation>
    <scope>NUCLEOTIDE SEQUENCE [LARGE SCALE GENOMIC DNA]</scope>
    <source>
        <strain evidence="3">9E7_DIV0242</strain>
    </source>
</reference>
<sequence length="303" mass="34073">MKLTIMLTKMLYQLMSVNRSKYNQSFPITSPVEKIRNVSYADKGDKKQVLDIYTPDRKGNYPVFVQIHGGGWTLGDKDDNIGYCEFIASKGYVSVAINYTLAPKAPHPEQEKIVFEAFKWIKENIGNYGGDPQKLFLSGDSGGAHLASTVANVCTNPKAAAVFGVEPPLDKEQIAGMVLFYGAYDFLSAKYATFPFIKVSYESFLGTMDDEKDRDLMIEASPIYYVNEQFPRSILLSGEIDGLHKSQTLEFAKRLEEMNVPVTKVFFDKEREDAVHGFMVDYSRSCTKESLKQIADFLAEKSC</sequence>
<reference evidence="4" key="3">
    <citation type="submission" date="2024-03" db="EMBL/GenBank/DDBJ databases">
        <title>The Genome Sequence of Enterococcus sp. DIV0242b.</title>
        <authorList>
            <consortium name="The Broad Institute Genomics Platform"/>
            <consortium name="The Broad Institute Microbial Omics Core"/>
            <consortium name="The Broad Institute Genomic Center for Infectious Diseases"/>
            <person name="Earl A."/>
            <person name="Manson A."/>
            <person name="Gilmore M."/>
            <person name="Schwartman J."/>
            <person name="Shea T."/>
            <person name="Abouelleil A."/>
            <person name="Cao P."/>
            <person name="Chapman S."/>
            <person name="Cusick C."/>
            <person name="Young S."/>
            <person name="Neafsey D."/>
            <person name="Nusbaum C."/>
            <person name="Birren B."/>
        </authorList>
    </citation>
    <scope>NUCLEOTIDE SEQUENCE</scope>
    <source>
        <strain evidence="4">9E7_DIV0242</strain>
    </source>
</reference>
<dbReference type="Gene3D" id="3.40.50.1820">
    <property type="entry name" value="alpha/beta hydrolase"/>
    <property type="match status" value="1"/>
</dbReference>
<evidence type="ECO:0000256" key="1">
    <source>
        <dbReference type="ARBA" id="ARBA00022801"/>
    </source>
</evidence>
<protein>
    <recommendedName>
        <fullName evidence="2">BD-FAE-like domain-containing protein</fullName>
    </recommendedName>
</protein>
<dbReference type="Proteomes" id="UP000195141">
    <property type="component" value="Chromosome"/>
</dbReference>
<reference evidence="4" key="2">
    <citation type="submission" date="2017-05" db="EMBL/GenBank/DDBJ databases">
        <authorList>
            <consortium name="The Broad Institute Genomics Platform"/>
            <consortium name="The Broad Institute Genomic Center for Infectious Diseases"/>
            <person name="Earl A."/>
            <person name="Manson A."/>
            <person name="Schwartman J."/>
            <person name="Gilmore M."/>
            <person name="Abouelleil A."/>
            <person name="Cao P."/>
            <person name="Chapman S."/>
            <person name="Cusick C."/>
            <person name="Shea T."/>
            <person name="Young S."/>
            <person name="Neafsey D."/>
            <person name="Nusbaum C."/>
            <person name="Birren B."/>
        </authorList>
    </citation>
    <scope>NUCLEOTIDE SEQUENCE</scope>
    <source>
        <strain evidence="4">9E7_DIV0242</strain>
    </source>
</reference>
<keyword evidence="5" id="KW-1185">Reference proteome</keyword>
<organism evidence="3">
    <name type="scientific">Candidatus Enterococcus clewellii</name>
    <dbReference type="NCBI Taxonomy" id="1834193"/>
    <lineage>
        <taxon>Bacteria</taxon>
        <taxon>Bacillati</taxon>
        <taxon>Bacillota</taxon>
        <taxon>Bacilli</taxon>
        <taxon>Lactobacillales</taxon>
        <taxon>Enterococcaceae</taxon>
        <taxon>Enterococcus</taxon>
    </lineage>
</organism>
<evidence type="ECO:0000313" key="4">
    <source>
        <dbReference type="EMBL" id="WYJ88968.1"/>
    </source>
</evidence>
<dbReference type="EMBL" id="NGMM01000001">
    <property type="protein sequence ID" value="OTP18905.1"/>
    <property type="molecule type" value="Genomic_DNA"/>
</dbReference>
<keyword evidence="1" id="KW-0378">Hydrolase</keyword>
<dbReference type="OrthoDB" id="9815425at2"/>
<dbReference type="GO" id="GO:0016787">
    <property type="term" value="F:hydrolase activity"/>
    <property type="evidence" value="ECO:0007669"/>
    <property type="project" value="UniProtKB-KW"/>
</dbReference>
<evidence type="ECO:0000313" key="3">
    <source>
        <dbReference type="EMBL" id="OTP18905.1"/>
    </source>
</evidence>
<evidence type="ECO:0000259" key="2">
    <source>
        <dbReference type="Pfam" id="PF20434"/>
    </source>
</evidence>
<gene>
    <name evidence="4" type="ORF">A5888_000687</name>
    <name evidence="3" type="ORF">A5888_000719</name>
</gene>
<dbReference type="InterPro" id="IPR029058">
    <property type="entry name" value="AB_hydrolase_fold"/>
</dbReference>